<evidence type="ECO:0000259" key="2">
    <source>
        <dbReference type="Pfam" id="PF13828"/>
    </source>
</evidence>
<proteinExistence type="predicted"/>
<evidence type="ECO:0000313" key="4">
    <source>
        <dbReference type="Proteomes" id="UP000823521"/>
    </source>
</evidence>
<dbReference type="RefSeq" id="WP_208815914.1">
    <property type="nucleotide sequence ID" value="NZ_WVUH01000243.1"/>
</dbReference>
<feature type="non-terminal residue" evidence="3">
    <location>
        <position position="1"/>
    </location>
</feature>
<dbReference type="Pfam" id="PF13828">
    <property type="entry name" value="DUF4190"/>
    <property type="match status" value="1"/>
</dbReference>
<dbReference type="EMBL" id="WVUH01000243">
    <property type="protein sequence ID" value="MBO4208937.1"/>
    <property type="molecule type" value="Genomic_DNA"/>
</dbReference>
<keyword evidence="4" id="KW-1185">Reference proteome</keyword>
<accession>A0ABS3VWL7</accession>
<feature type="transmembrane region" description="Helical" evidence="1">
    <location>
        <begin position="48"/>
        <end position="79"/>
    </location>
</feature>
<reference evidence="3 4" key="1">
    <citation type="submission" date="2019-12" db="EMBL/GenBank/DDBJ databases">
        <title>Whole genome sequencing of endophytic Actinobacterium Micromonospora sp. MPMI6T.</title>
        <authorList>
            <person name="Evv R."/>
            <person name="Podile A.R."/>
        </authorList>
    </citation>
    <scope>NUCLEOTIDE SEQUENCE [LARGE SCALE GENOMIC DNA]</scope>
    <source>
        <strain evidence="3 4">MPMI6</strain>
    </source>
</reference>
<organism evidence="3 4">
    <name type="scientific">Micromonospora echinofusca</name>
    <dbReference type="NCBI Taxonomy" id="47858"/>
    <lineage>
        <taxon>Bacteria</taxon>
        <taxon>Bacillati</taxon>
        <taxon>Actinomycetota</taxon>
        <taxon>Actinomycetes</taxon>
        <taxon>Micromonosporales</taxon>
        <taxon>Micromonosporaceae</taxon>
        <taxon>Micromonospora</taxon>
    </lineage>
</organism>
<keyword evidence="1" id="KW-0812">Transmembrane</keyword>
<gene>
    <name evidence="3" type="ORF">GSF22_23455</name>
</gene>
<keyword evidence="1" id="KW-0472">Membrane</keyword>
<dbReference type="InterPro" id="IPR025241">
    <property type="entry name" value="DUF4190"/>
</dbReference>
<comment type="caution">
    <text evidence="3">The sequence shown here is derived from an EMBL/GenBank/DDBJ whole genome shotgun (WGS) entry which is preliminary data.</text>
</comment>
<keyword evidence="1" id="KW-1133">Transmembrane helix</keyword>
<feature type="domain" description="DUF4190" evidence="2">
    <location>
        <begin position="48"/>
        <end position="115"/>
    </location>
</feature>
<evidence type="ECO:0000256" key="1">
    <source>
        <dbReference type="SAM" id="Phobius"/>
    </source>
</evidence>
<protein>
    <submittedName>
        <fullName evidence="3">DUF4190 domain-containing protein</fullName>
    </submittedName>
</protein>
<evidence type="ECO:0000313" key="3">
    <source>
        <dbReference type="EMBL" id="MBO4208937.1"/>
    </source>
</evidence>
<dbReference type="Proteomes" id="UP000823521">
    <property type="component" value="Unassembled WGS sequence"/>
</dbReference>
<sequence length="144" mass="14705">PAPDYGAPAPGYGAPVAPTPDPYAPAGYAPQPGYPVYGYTPVPQTNGLAIASMVVSIVSFVGLCFYGLGGYLGILGAILGHVAKRRAKEKGESGDGMALAGIIIGWICAVIAVLATIAMVIFFVWIANQDTSGYDSDTGYGTTD</sequence>
<name>A0ABS3VWL7_MICEH</name>
<feature type="transmembrane region" description="Helical" evidence="1">
    <location>
        <begin position="99"/>
        <end position="127"/>
    </location>
</feature>